<evidence type="ECO:0000256" key="1">
    <source>
        <dbReference type="SAM" id="Phobius"/>
    </source>
</evidence>
<feature type="transmembrane region" description="Helical" evidence="1">
    <location>
        <begin position="31"/>
        <end position="55"/>
    </location>
</feature>
<dbReference type="Proteomes" id="UP000318571">
    <property type="component" value="Chromosome 11"/>
</dbReference>
<keyword evidence="1" id="KW-0812">Transmembrane</keyword>
<keyword evidence="1" id="KW-1133">Transmembrane helix</keyword>
<feature type="transmembrane region" description="Helical" evidence="1">
    <location>
        <begin position="183"/>
        <end position="206"/>
    </location>
</feature>
<dbReference type="EMBL" id="VCGU01000003">
    <property type="protein sequence ID" value="TRY77917.1"/>
    <property type="molecule type" value="Genomic_DNA"/>
</dbReference>
<accession>A0A553PJQ7</accession>
<feature type="transmembrane region" description="Helical" evidence="1">
    <location>
        <begin position="242"/>
        <end position="266"/>
    </location>
</feature>
<organism evidence="2 3">
    <name type="scientific">Tigriopus californicus</name>
    <name type="common">Marine copepod</name>
    <dbReference type="NCBI Taxonomy" id="6832"/>
    <lineage>
        <taxon>Eukaryota</taxon>
        <taxon>Metazoa</taxon>
        <taxon>Ecdysozoa</taxon>
        <taxon>Arthropoda</taxon>
        <taxon>Crustacea</taxon>
        <taxon>Multicrustacea</taxon>
        <taxon>Hexanauplia</taxon>
        <taxon>Copepoda</taxon>
        <taxon>Harpacticoida</taxon>
        <taxon>Harpacticidae</taxon>
        <taxon>Tigriopus</taxon>
    </lineage>
</organism>
<evidence type="ECO:0000313" key="2">
    <source>
        <dbReference type="EMBL" id="TRY77917.1"/>
    </source>
</evidence>
<gene>
    <name evidence="2" type="ORF">TCAL_13121</name>
</gene>
<feature type="transmembrane region" description="Helical" evidence="1">
    <location>
        <begin position="67"/>
        <end position="90"/>
    </location>
</feature>
<dbReference type="AlphaFoldDB" id="A0A553PJQ7"/>
<sequence>MAKSQILMVISAFVCSVNVFLQVHSIVPNFYALPCAIVIGSTTVCLMISIILTVMWTLSHQSLGLRIVLWFTIPGLILALVQTVTVGLITGMELHAEDQYIQTEGIFLCIVFLLSNFQVCFMTLALTTTLAKIESKQYSLTSRQRLVIKFTACLMLLMAISSLTLVINDFLSDSDERTHLGKIMILLISNGFYFGFSGFTLVGLVLSESKESVWNVTSSGMLGTLFGILQTILSIWFLTTSIVSILMLIFSLIGTFASGFIGIYLIKIILKT</sequence>
<name>A0A553PJQ7_TIGCA</name>
<keyword evidence="1" id="KW-0472">Membrane</keyword>
<evidence type="ECO:0000313" key="3">
    <source>
        <dbReference type="Proteomes" id="UP000318571"/>
    </source>
</evidence>
<protein>
    <submittedName>
        <fullName evidence="2">Uncharacterized protein</fullName>
    </submittedName>
</protein>
<comment type="caution">
    <text evidence="2">The sequence shown here is derived from an EMBL/GenBank/DDBJ whole genome shotgun (WGS) entry which is preliminary data.</text>
</comment>
<feature type="transmembrane region" description="Helical" evidence="1">
    <location>
        <begin position="213"/>
        <end position="236"/>
    </location>
</feature>
<proteinExistence type="predicted"/>
<feature type="transmembrane region" description="Helical" evidence="1">
    <location>
        <begin position="105"/>
        <end position="126"/>
    </location>
</feature>
<feature type="transmembrane region" description="Helical" evidence="1">
    <location>
        <begin position="146"/>
        <end position="171"/>
    </location>
</feature>
<reference evidence="2 3" key="1">
    <citation type="journal article" date="2018" name="Nat. Ecol. Evol.">
        <title>Genomic signatures of mitonuclear coevolution across populations of Tigriopus californicus.</title>
        <authorList>
            <person name="Barreto F.S."/>
            <person name="Watson E.T."/>
            <person name="Lima T.G."/>
            <person name="Willett C.S."/>
            <person name="Edmands S."/>
            <person name="Li W."/>
            <person name="Burton R.S."/>
        </authorList>
    </citation>
    <scope>NUCLEOTIDE SEQUENCE [LARGE SCALE GENOMIC DNA]</scope>
    <source>
        <strain evidence="2 3">San Diego</strain>
    </source>
</reference>
<keyword evidence="3" id="KW-1185">Reference proteome</keyword>